<reference evidence="1" key="1">
    <citation type="submission" date="2009-08" db="EMBL/GenBank/DDBJ databases">
        <authorList>
            <person name="Weinstock G."/>
            <person name="Sodergren E."/>
            <person name="Clifton S."/>
            <person name="Fulton L."/>
            <person name="Fulton B."/>
            <person name="Courtney L."/>
            <person name="Fronick C."/>
            <person name="Harrison M."/>
            <person name="Strong C."/>
            <person name="Farmer C."/>
            <person name="Delahaunty K."/>
            <person name="Markovic C."/>
            <person name="Hall O."/>
            <person name="Minx P."/>
            <person name="Tomlinson C."/>
            <person name="Mitreva M."/>
            <person name="Nelson J."/>
            <person name="Hou S."/>
            <person name="Wollam A."/>
            <person name="Pepin K.H."/>
            <person name="Johnson M."/>
            <person name="Bhonagiri V."/>
            <person name="Nash W.E."/>
            <person name="Warren W."/>
            <person name="Chinwalla A."/>
            <person name="Mardis E.R."/>
            <person name="Wilson R.K."/>
        </authorList>
    </citation>
    <scope>NUCLEOTIDE SEQUENCE [LARGE SCALE GENOMIC DNA]</scope>
    <source>
        <strain evidence="1">A2-165</strain>
    </source>
</reference>
<keyword evidence="2" id="KW-1185">Reference proteome</keyword>
<accession>C7H609</accession>
<evidence type="ECO:0000313" key="1">
    <source>
        <dbReference type="EMBL" id="EEU96713.1"/>
    </source>
</evidence>
<dbReference type="STRING" id="411483.FAEPRAA2165_01734"/>
<gene>
    <name evidence="1" type="ORF">FAEPRAA2165_01734</name>
</gene>
<comment type="caution">
    <text evidence="1">The sequence shown here is derived from an EMBL/GenBank/DDBJ whole genome shotgun (WGS) entry which is preliminary data.</text>
</comment>
<dbReference type="AlphaFoldDB" id="C7H609"/>
<organism evidence="1 2">
    <name type="scientific">Faecalibacterium duncaniae (strain DSM 17677 / JCM 31915 / A2-165)</name>
    <name type="common">Faecalibacterium prausnitzii</name>
    <dbReference type="NCBI Taxonomy" id="411483"/>
    <lineage>
        <taxon>Bacteria</taxon>
        <taxon>Bacillati</taxon>
        <taxon>Bacillota</taxon>
        <taxon>Clostridia</taxon>
        <taxon>Eubacteriales</taxon>
        <taxon>Oscillospiraceae</taxon>
        <taxon>Faecalibacterium</taxon>
    </lineage>
</organism>
<dbReference type="EMBL" id="ACOP02000046">
    <property type="protein sequence ID" value="EEU96713.1"/>
    <property type="molecule type" value="Genomic_DNA"/>
</dbReference>
<sequence>MIQKDGMTRVYIAITLLLLLLTVSQVCARSAQFHGCKGTNL</sequence>
<name>C7H609_FAED2</name>
<proteinExistence type="predicted"/>
<protein>
    <submittedName>
        <fullName evidence="1">Uncharacterized protein</fullName>
    </submittedName>
</protein>
<evidence type="ECO:0000313" key="2">
    <source>
        <dbReference type="Proteomes" id="UP000004619"/>
    </source>
</evidence>
<dbReference type="HOGENOM" id="CLU_3270323_0_0_9"/>
<dbReference type="Proteomes" id="UP000004619">
    <property type="component" value="Unassembled WGS sequence"/>
</dbReference>